<dbReference type="Ensembl" id="ENSAMXT00005015686.1">
    <property type="protein sequence ID" value="ENSAMXP00005014158.1"/>
    <property type="gene ID" value="ENSAMXG00005007551.1"/>
</dbReference>
<sequence length="111" mass="12563">KCYNLEPQIMQRKQVHIHKVLKSSEISIFYLLSSPHPVLTFSTFPSFPFLSVLTSPLEGGLISMPSSIYNVIALMINTIKHLIRPLTACQSKDLNQWKVQGWAGIDLGPRR</sequence>
<organism evidence="1 2">
    <name type="scientific">Astyanax mexicanus</name>
    <name type="common">Blind cave fish</name>
    <name type="synonym">Astyanax fasciatus mexicanus</name>
    <dbReference type="NCBI Taxonomy" id="7994"/>
    <lineage>
        <taxon>Eukaryota</taxon>
        <taxon>Metazoa</taxon>
        <taxon>Chordata</taxon>
        <taxon>Craniata</taxon>
        <taxon>Vertebrata</taxon>
        <taxon>Euteleostomi</taxon>
        <taxon>Actinopterygii</taxon>
        <taxon>Neopterygii</taxon>
        <taxon>Teleostei</taxon>
        <taxon>Ostariophysi</taxon>
        <taxon>Characiformes</taxon>
        <taxon>Characoidei</taxon>
        <taxon>Acestrorhamphidae</taxon>
        <taxon>Acestrorhamphinae</taxon>
        <taxon>Astyanax</taxon>
    </lineage>
</organism>
<protein>
    <submittedName>
        <fullName evidence="1">Uncharacterized protein</fullName>
    </submittedName>
</protein>
<dbReference type="AlphaFoldDB" id="A0A8B9JAP2"/>
<evidence type="ECO:0000313" key="2">
    <source>
        <dbReference type="Proteomes" id="UP000694621"/>
    </source>
</evidence>
<reference evidence="1" key="1">
    <citation type="submission" date="2025-08" db="UniProtKB">
        <authorList>
            <consortium name="Ensembl"/>
        </authorList>
    </citation>
    <scope>IDENTIFICATION</scope>
</reference>
<dbReference type="Proteomes" id="UP000694621">
    <property type="component" value="Unplaced"/>
</dbReference>
<proteinExistence type="predicted"/>
<evidence type="ECO:0000313" key="1">
    <source>
        <dbReference type="Ensembl" id="ENSAMXP00005014158.1"/>
    </source>
</evidence>
<name>A0A8B9JAP2_ASTMX</name>
<accession>A0A8B9JAP2</accession>